<dbReference type="RefSeq" id="WP_158205077.1">
    <property type="nucleotide sequence ID" value="NZ_WSZK01000022.1"/>
</dbReference>
<organism evidence="2 3">
    <name type="scientific">Halomarina oriensis</name>
    <dbReference type="NCBI Taxonomy" id="671145"/>
    <lineage>
        <taxon>Archaea</taxon>
        <taxon>Methanobacteriati</taxon>
        <taxon>Methanobacteriota</taxon>
        <taxon>Stenosarchaea group</taxon>
        <taxon>Halobacteria</taxon>
        <taxon>Halobacteriales</taxon>
        <taxon>Natronomonadaceae</taxon>
        <taxon>Halomarina</taxon>
    </lineage>
</organism>
<gene>
    <name evidence="2" type="ORF">GQS65_13040</name>
</gene>
<feature type="compositionally biased region" description="Basic and acidic residues" evidence="1">
    <location>
        <begin position="133"/>
        <end position="145"/>
    </location>
</feature>
<sequence length="209" mass="23806">MSGYLSDLVSEVETRDDTTLVQMDDADAQEDTEWADDEPPIAVDEIVSFFRRKGLGNRDYVVIPAHEPDEPTFNGDIITYRTTDYGAAFYYDNGISASGYVEFDNFSRSTLARRIRFWDRRYELPAGEFGDSTDDRPPYRDKPVEAEQPLSDVEYEEFVDDTIGFIRTELRTEHDEVLDDVIDQGPDLAAGTSGAVRSDRIIERTRESS</sequence>
<accession>A0A6B0GUK4</accession>
<feature type="region of interest" description="Disordered" evidence="1">
    <location>
        <begin position="184"/>
        <end position="209"/>
    </location>
</feature>
<comment type="caution">
    <text evidence="2">The sequence shown here is derived from an EMBL/GenBank/DDBJ whole genome shotgun (WGS) entry which is preliminary data.</text>
</comment>
<evidence type="ECO:0000313" key="3">
    <source>
        <dbReference type="Proteomes" id="UP000451471"/>
    </source>
</evidence>
<evidence type="ECO:0000256" key="1">
    <source>
        <dbReference type="SAM" id="MobiDB-lite"/>
    </source>
</evidence>
<feature type="region of interest" description="Disordered" evidence="1">
    <location>
        <begin position="127"/>
        <end position="147"/>
    </location>
</feature>
<feature type="compositionally biased region" description="Basic and acidic residues" evidence="1">
    <location>
        <begin position="197"/>
        <end position="209"/>
    </location>
</feature>
<dbReference type="EMBL" id="WSZK01000022">
    <property type="protein sequence ID" value="MWG35398.1"/>
    <property type="molecule type" value="Genomic_DNA"/>
</dbReference>
<evidence type="ECO:0000313" key="2">
    <source>
        <dbReference type="EMBL" id="MWG35398.1"/>
    </source>
</evidence>
<dbReference type="Proteomes" id="UP000451471">
    <property type="component" value="Unassembled WGS sequence"/>
</dbReference>
<reference evidence="2 3" key="1">
    <citation type="submission" date="2019-12" db="EMBL/GenBank/DDBJ databases">
        <title>Halocatena pleomorpha gen. nov. sp. nov., an extremely halophilic archaeon of family Halobacteriaceae isolated from saltpan soil.</title>
        <authorList>
            <person name="Pal Y."/>
            <person name="Verma A."/>
            <person name="Krishnamurthi S."/>
            <person name="Kumar P."/>
        </authorList>
    </citation>
    <scope>NUCLEOTIDE SEQUENCE [LARGE SCALE GENOMIC DNA]</scope>
    <source>
        <strain evidence="2 3">JCM 16495</strain>
    </source>
</reference>
<dbReference type="AlphaFoldDB" id="A0A6B0GUK4"/>
<protein>
    <submittedName>
        <fullName evidence="2">Uncharacterized protein</fullName>
    </submittedName>
</protein>
<proteinExistence type="predicted"/>
<keyword evidence="3" id="KW-1185">Reference proteome</keyword>
<name>A0A6B0GUK4_9EURY</name>